<evidence type="ECO:0000256" key="1">
    <source>
        <dbReference type="ARBA" id="ARBA00022676"/>
    </source>
</evidence>
<evidence type="ECO:0000256" key="2">
    <source>
        <dbReference type="ARBA" id="ARBA00022679"/>
    </source>
</evidence>
<dbReference type="PANTHER" id="PTHR12526">
    <property type="entry name" value="GLYCOSYLTRANSFERASE"/>
    <property type="match status" value="1"/>
</dbReference>
<evidence type="ECO:0000259" key="3">
    <source>
        <dbReference type="Pfam" id="PF00534"/>
    </source>
</evidence>
<dbReference type="SUPFAM" id="SSF53756">
    <property type="entry name" value="UDP-Glycosyltransferase/glycogen phosphorylase"/>
    <property type="match status" value="1"/>
</dbReference>
<evidence type="ECO:0008006" key="7">
    <source>
        <dbReference type="Google" id="ProtNLM"/>
    </source>
</evidence>
<gene>
    <name evidence="5" type="ORF">ARHIZOSPH14_16110</name>
</gene>
<dbReference type="AlphaFoldDB" id="A0A9W6CY04"/>
<evidence type="ECO:0000313" key="6">
    <source>
        <dbReference type="Proteomes" id="UP001144396"/>
    </source>
</evidence>
<sequence>MLHLDHTTARGGAEYALVRMLAANPAWTPTVLLAPTDDRGNGVYDELPARVPVRVAGVRQPAGVSAGGALRQATALARLVAQSLATRLQPAFRTADLVDANTARAAAYGALAARTSGVPFVVHLRDMTTPEAIGRAGYALMTREVLPRADGVIANSRATLESSRPFLRRDARTAVIPSAAGLHPGSASTPTGDGPLTIGMLARIDPWKGQGQLLHAFARALGDSDARLVLPGDAPFGHEAYARYLRALAADLGVADRVEFPGHVSDIAGTLAGWDVAVQASVRPEPLGQNVLQYLAAGRAVVVAGEGGPAEWVTDGVNGLVVAPRDIDALAAALGRLAVDDALRARLAAGAAATPGLLDDEAVAAAHAEFYAEVVAARAGTASTDAAD</sequence>
<comment type="caution">
    <text evidence="5">The sequence shown here is derived from an EMBL/GenBank/DDBJ whole genome shotgun (WGS) entry which is preliminary data.</text>
</comment>
<dbReference type="PANTHER" id="PTHR12526:SF636">
    <property type="entry name" value="BLL3647 PROTEIN"/>
    <property type="match status" value="1"/>
</dbReference>
<proteinExistence type="predicted"/>
<dbReference type="Gene3D" id="3.40.50.2000">
    <property type="entry name" value="Glycogen Phosphorylase B"/>
    <property type="match status" value="2"/>
</dbReference>
<dbReference type="Pfam" id="PF13579">
    <property type="entry name" value="Glyco_trans_4_4"/>
    <property type="match status" value="1"/>
</dbReference>
<dbReference type="InterPro" id="IPR001296">
    <property type="entry name" value="Glyco_trans_1"/>
</dbReference>
<dbReference type="EMBL" id="BSDP01000001">
    <property type="protein sequence ID" value="GLI27369.1"/>
    <property type="molecule type" value="Genomic_DNA"/>
</dbReference>
<name>A0A9W6CY04_9MICO</name>
<organism evidence="5 6">
    <name type="scientific">Agromyces rhizosphaerae</name>
    <dbReference type="NCBI Taxonomy" id="88374"/>
    <lineage>
        <taxon>Bacteria</taxon>
        <taxon>Bacillati</taxon>
        <taxon>Actinomycetota</taxon>
        <taxon>Actinomycetes</taxon>
        <taxon>Micrococcales</taxon>
        <taxon>Microbacteriaceae</taxon>
        <taxon>Agromyces</taxon>
    </lineage>
</organism>
<dbReference type="Pfam" id="PF00534">
    <property type="entry name" value="Glycos_transf_1"/>
    <property type="match status" value="1"/>
</dbReference>
<keyword evidence="1" id="KW-0328">Glycosyltransferase</keyword>
<dbReference type="GO" id="GO:0016757">
    <property type="term" value="F:glycosyltransferase activity"/>
    <property type="evidence" value="ECO:0007669"/>
    <property type="project" value="UniProtKB-KW"/>
</dbReference>
<keyword evidence="2" id="KW-0808">Transferase</keyword>
<accession>A0A9W6CY04</accession>
<keyword evidence="6" id="KW-1185">Reference proteome</keyword>
<evidence type="ECO:0000313" key="5">
    <source>
        <dbReference type="EMBL" id="GLI27369.1"/>
    </source>
</evidence>
<protein>
    <recommendedName>
        <fullName evidence="7">D-inositol 3-phosphate glycosyltransferase</fullName>
    </recommendedName>
</protein>
<feature type="domain" description="Glycosyltransferase subfamily 4-like N-terminal" evidence="4">
    <location>
        <begin position="29"/>
        <end position="177"/>
    </location>
</feature>
<feature type="domain" description="Glycosyl transferase family 1" evidence="3">
    <location>
        <begin position="192"/>
        <end position="351"/>
    </location>
</feature>
<dbReference type="Proteomes" id="UP001144396">
    <property type="component" value="Unassembled WGS sequence"/>
</dbReference>
<evidence type="ECO:0000259" key="4">
    <source>
        <dbReference type="Pfam" id="PF13579"/>
    </source>
</evidence>
<reference evidence="5" key="1">
    <citation type="submission" date="2022-12" db="EMBL/GenBank/DDBJ databases">
        <title>Reference genome sequencing for broad-spectrum identification of bacterial and archaeal isolates by mass spectrometry.</title>
        <authorList>
            <person name="Sekiguchi Y."/>
            <person name="Tourlousse D.M."/>
        </authorList>
    </citation>
    <scope>NUCLEOTIDE SEQUENCE</scope>
    <source>
        <strain evidence="5">14</strain>
    </source>
</reference>
<dbReference type="InterPro" id="IPR028098">
    <property type="entry name" value="Glyco_trans_4-like_N"/>
</dbReference>